<reference evidence="8" key="2">
    <citation type="journal article" date="2017" name="Genome Announc.">
        <title>Genome sequences of Cyberlindnera fabianii 65, Pichia kudriavzevii 129, and Saccharomyces cerevisiae 131 isolated from fermented masau fruits in Zimbabwe.</title>
        <authorList>
            <person name="van Rijswijck I.M.H."/>
            <person name="Derks M.F.L."/>
            <person name="Abee T."/>
            <person name="de Ridder D."/>
            <person name="Smid E.J."/>
        </authorList>
    </citation>
    <scope>NUCLEOTIDE SEQUENCE [LARGE SCALE GENOMIC DNA]</scope>
    <source>
        <strain evidence="8">65</strain>
    </source>
</reference>
<accession>A0A061BIK4</accession>
<dbReference type="PANTHER" id="PTHR14742">
    <property type="entry name" value="RIBONUCLEASE P SUBUNIT P21"/>
    <property type="match status" value="1"/>
</dbReference>
<evidence type="ECO:0000313" key="7">
    <source>
        <dbReference type="EMBL" id="ONH65152.1"/>
    </source>
</evidence>
<dbReference type="PANTHER" id="PTHR14742:SF0">
    <property type="entry name" value="RIBONUCLEASE P PROTEIN SUBUNIT P21"/>
    <property type="match status" value="1"/>
</dbReference>
<proteinExistence type="inferred from homology"/>
<organism evidence="6">
    <name type="scientific">Cyberlindnera fabianii</name>
    <name type="common">Yeast</name>
    <name type="synonym">Hansenula fabianii</name>
    <dbReference type="NCBI Taxonomy" id="36022"/>
    <lineage>
        <taxon>Eukaryota</taxon>
        <taxon>Fungi</taxon>
        <taxon>Dikarya</taxon>
        <taxon>Ascomycota</taxon>
        <taxon>Saccharomycotina</taxon>
        <taxon>Saccharomycetes</taxon>
        <taxon>Phaffomycetales</taxon>
        <taxon>Phaffomycetaceae</taxon>
        <taxon>Cyberlindnera</taxon>
    </lineage>
</organism>
<dbReference type="Pfam" id="PF04032">
    <property type="entry name" value="Rpr2"/>
    <property type="match status" value="1"/>
</dbReference>
<dbReference type="GO" id="GO:0046872">
    <property type="term" value="F:metal ion binding"/>
    <property type="evidence" value="ECO:0007669"/>
    <property type="project" value="UniProtKB-KW"/>
</dbReference>
<dbReference type="AlphaFoldDB" id="A0A061BIK4"/>
<dbReference type="EMBL" id="MPUK01000013">
    <property type="protein sequence ID" value="ONH65152.1"/>
    <property type="molecule type" value="Genomic_DNA"/>
</dbReference>
<evidence type="ECO:0000256" key="5">
    <source>
        <dbReference type="SAM" id="MobiDB-lite"/>
    </source>
</evidence>
<comment type="similarity">
    <text evidence="4">Belongs to the eukaryotic/archaeal RNase P protein component 4 family.</text>
</comment>
<dbReference type="InterPro" id="IPR007175">
    <property type="entry name" value="Rpr2/Snm1/Rpp21"/>
</dbReference>
<keyword evidence="3" id="KW-0862">Zinc</keyword>
<dbReference type="OrthoDB" id="128536at2759"/>
<feature type="region of interest" description="Disordered" evidence="5">
    <location>
        <begin position="1"/>
        <end position="27"/>
    </location>
</feature>
<feature type="compositionally biased region" description="Polar residues" evidence="5">
    <location>
        <begin position="1"/>
        <end position="11"/>
    </location>
</feature>
<dbReference type="VEuPathDB" id="FungiDB:BON22_5015"/>
<gene>
    <name evidence="7" type="ORF">BON22_5015</name>
    <name evidence="6" type="ORF">CYFA0S_36e00782g</name>
</gene>
<dbReference type="EMBL" id="LK052921">
    <property type="protein sequence ID" value="CDR47718.1"/>
    <property type="molecule type" value="Genomic_DNA"/>
</dbReference>
<dbReference type="GO" id="GO:0005655">
    <property type="term" value="C:nucleolar ribonuclease P complex"/>
    <property type="evidence" value="ECO:0007669"/>
    <property type="project" value="TreeGrafter"/>
</dbReference>
<reference evidence="7" key="3">
    <citation type="submission" date="2017-01" db="EMBL/GenBank/DDBJ databases">
        <authorList>
            <person name="Mah S.A."/>
            <person name="Swanson W.J."/>
            <person name="Moy G.W."/>
            <person name="Vacquier V.D."/>
        </authorList>
    </citation>
    <scope>NUCLEOTIDE SEQUENCE [LARGE SCALE GENOMIC DNA]</scope>
    <source>
        <strain evidence="7">65</strain>
    </source>
</reference>
<keyword evidence="2" id="KW-0479">Metal-binding</keyword>
<evidence type="ECO:0000256" key="1">
    <source>
        <dbReference type="ARBA" id="ARBA00022694"/>
    </source>
</evidence>
<reference evidence="6" key="1">
    <citation type="journal article" date="2014" name="Genome Announc.">
        <title>Genome sequence of the yeast Cyberlindnera fabianii (Hansenula fabianii).</title>
        <authorList>
            <person name="Freel K.C."/>
            <person name="Sarilar V."/>
            <person name="Neuveglise C."/>
            <person name="Devillers H."/>
            <person name="Friedrich A."/>
            <person name="Schacherer J."/>
        </authorList>
    </citation>
    <scope>NUCLEOTIDE SEQUENCE</scope>
    <source>
        <strain evidence="6">YJS4271</strain>
    </source>
</reference>
<name>A0A061BIK4_CYBFA</name>
<dbReference type="STRING" id="36022.A0A061BIK4"/>
<keyword evidence="8" id="KW-1185">Reference proteome</keyword>
<dbReference type="OMA" id="DPKHLLW"/>
<dbReference type="Proteomes" id="UP000189513">
    <property type="component" value="Unassembled WGS sequence"/>
</dbReference>
<sequence>MSSNPSSGNSKTPKKAHSRTSVPNKDGFSRASFLLQAATATSMTTQPLSRMYLRSMDLVTKKSVLKVDPIVKRVSCKKCDRLQIPNVTSTLRLENEGKKTEMYQVRCICGTTKRYPVGQDRQFKLFTEKSDDE</sequence>
<evidence type="ECO:0000256" key="2">
    <source>
        <dbReference type="ARBA" id="ARBA00022723"/>
    </source>
</evidence>
<evidence type="ECO:0000313" key="6">
    <source>
        <dbReference type="EMBL" id="CDR47718.1"/>
    </source>
</evidence>
<evidence type="ECO:0000313" key="8">
    <source>
        <dbReference type="Proteomes" id="UP000189513"/>
    </source>
</evidence>
<dbReference type="GO" id="GO:0008033">
    <property type="term" value="P:tRNA processing"/>
    <property type="evidence" value="ECO:0007669"/>
    <property type="project" value="UniProtKB-KW"/>
</dbReference>
<protein>
    <submittedName>
        <fullName evidence="6">CYFA0S36e00782g1_1</fullName>
    </submittedName>
    <submittedName>
        <fullName evidence="7">Ribonuclease P protein subunit RPR2</fullName>
    </submittedName>
</protein>
<evidence type="ECO:0000256" key="3">
    <source>
        <dbReference type="ARBA" id="ARBA00022833"/>
    </source>
</evidence>
<keyword evidence="1" id="KW-0819">tRNA processing</keyword>
<dbReference type="Gene3D" id="6.20.50.20">
    <property type="match status" value="1"/>
</dbReference>
<evidence type="ECO:0000256" key="4">
    <source>
        <dbReference type="ARBA" id="ARBA00038402"/>
    </source>
</evidence>